<proteinExistence type="predicted"/>
<name>X1SYY6_9ZZZZ</name>
<comment type="caution">
    <text evidence="1">The sequence shown here is derived from an EMBL/GenBank/DDBJ whole genome shotgun (WGS) entry which is preliminary data.</text>
</comment>
<dbReference type="EMBL" id="BARW01023651">
    <property type="protein sequence ID" value="GAI98153.1"/>
    <property type="molecule type" value="Genomic_DNA"/>
</dbReference>
<feature type="non-terminal residue" evidence="1">
    <location>
        <position position="1"/>
    </location>
</feature>
<gene>
    <name evidence="1" type="ORF">S12H4_39175</name>
</gene>
<evidence type="ECO:0000313" key="1">
    <source>
        <dbReference type="EMBL" id="GAI98153.1"/>
    </source>
</evidence>
<organism evidence="1">
    <name type="scientific">marine sediment metagenome</name>
    <dbReference type="NCBI Taxonomy" id="412755"/>
    <lineage>
        <taxon>unclassified sequences</taxon>
        <taxon>metagenomes</taxon>
        <taxon>ecological metagenomes</taxon>
    </lineage>
</organism>
<dbReference type="AlphaFoldDB" id="X1SYY6"/>
<sequence length="150" mass="16811">TSMRISGDVDYFLRVLQHGDLAVVGSIGCDITVHAGQEGTCLADDTSVVMNEIFAITERYRPLLDQAGIYRRVQQQLGAYALGLAFKYWRMGLKDACHSYREIVRMSGVRKIEVLLAVLRLLSLRLILKITGIRLVPVHPSQSLRHKNAC</sequence>
<reference evidence="1" key="1">
    <citation type="journal article" date="2014" name="Front. Microbiol.">
        <title>High frequency of phylogenetically diverse reductive dehalogenase-homologous genes in deep subseafloor sedimentary metagenomes.</title>
        <authorList>
            <person name="Kawai M."/>
            <person name="Futagami T."/>
            <person name="Toyoda A."/>
            <person name="Takaki Y."/>
            <person name="Nishi S."/>
            <person name="Hori S."/>
            <person name="Arai W."/>
            <person name="Tsubouchi T."/>
            <person name="Morono Y."/>
            <person name="Uchiyama I."/>
            <person name="Ito T."/>
            <person name="Fujiyama A."/>
            <person name="Inagaki F."/>
            <person name="Takami H."/>
        </authorList>
    </citation>
    <scope>NUCLEOTIDE SEQUENCE</scope>
    <source>
        <strain evidence="1">Expedition CK06-06</strain>
    </source>
</reference>
<protein>
    <submittedName>
        <fullName evidence="1">Uncharacterized protein</fullName>
    </submittedName>
</protein>
<accession>X1SYY6</accession>